<organism evidence="1 2">
    <name type="scientific">Caulobacter vibrioides OR37</name>
    <dbReference type="NCBI Taxonomy" id="1292034"/>
    <lineage>
        <taxon>Bacteria</taxon>
        <taxon>Pseudomonadati</taxon>
        <taxon>Pseudomonadota</taxon>
        <taxon>Alphaproteobacteria</taxon>
        <taxon>Caulobacterales</taxon>
        <taxon>Caulobacteraceae</taxon>
        <taxon>Caulobacter</taxon>
    </lineage>
</organism>
<dbReference type="AlphaFoldDB" id="R0D4S2"/>
<keyword evidence="2" id="KW-1185">Reference proteome</keyword>
<accession>R0D4S2</accession>
<evidence type="ECO:0000313" key="2">
    <source>
        <dbReference type="Proteomes" id="UP000013063"/>
    </source>
</evidence>
<name>R0D4S2_CAUVI</name>
<dbReference type="InterPro" id="IPR024524">
    <property type="entry name" value="DUF3800"/>
</dbReference>
<gene>
    <name evidence="1" type="ORF">OR37_00707</name>
</gene>
<dbReference type="Proteomes" id="UP000013063">
    <property type="component" value="Unassembled WGS sequence"/>
</dbReference>
<dbReference type="Pfam" id="PF12686">
    <property type="entry name" value="DUF3800"/>
    <property type="match status" value="1"/>
</dbReference>
<proteinExistence type="predicted"/>
<protein>
    <submittedName>
        <fullName evidence="1">Uncharacterized protein</fullName>
    </submittedName>
</protein>
<reference evidence="1 2" key="1">
    <citation type="journal article" date="2013" name="Genome Announc.">
        <title>Draft Genome Sequence for Caulobacter sp. Strain OR37, a Bacterium Tolerant to Heavy Metals.</title>
        <authorList>
            <person name="Utturkar S.M."/>
            <person name="Bollmann A."/>
            <person name="Brzoska R.M."/>
            <person name="Klingeman D.M."/>
            <person name="Epstein S.E."/>
            <person name="Palumbo A.V."/>
            <person name="Brown S.D."/>
        </authorList>
    </citation>
    <scope>NUCLEOTIDE SEQUENCE [LARGE SCALE GENOMIC DNA]</scope>
    <source>
        <strain evidence="1 2">OR37</strain>
    </source>
</reference>
<dbReference type="EMBL" id="APMP01000002">
    <property type="protein sequence ID" value="ENZ83405.1"/>
    <property type="molecule type" value="Genomic_DNA"/>
</dbReference>
<dbReference type="eggNOG" id="ENOG502ZEDF">
    <property type="taxonomic scope" value="Bacteria"/>
</dbReference>
<sequence>MAGIILPEPSIRPFSAGFLRLKEGVFRADIARAERMPFNWEKKGQDIFRPKALDKYPALREVGFRLLSLIRRHEGKVYFYGREKIVGMTDGNPTGMYTTVFSKTIRGLDAHSHAQGSNFALVVDEHSARKELLECAAKTMYGAQPARRLVSPPFEVESYLNQHIQAADWIASIVGRIWAHRTQPEQFKDHEIVDRYFGNRVTALATNSRVEMRPNKKRSIVIPSVANDTTEQTSQARPTLRYSILDKQQ</sequence>
<comment type="caution">
    <text evidence="1">The sequence shown here is derived from an EMBL/GenBank/DDBJ whole genome shotgun (WGS) entry which is preliminary data.</text>
</comment>
<evidence type="ECO:0000313" key="1">
    <source>
        <dbReference type="EMBL" id="ENZ83405.1"/>
    </source>
</evidence>